<reference evidence="3" key="1">
    <citation type="journal article" date="2019" name="Int. J. Syst. Evol. Microbiol.">
        <title>The Global Catalogue of Microorganisms (GCM) 10K type strain sequencing project: providing services to taxonomists for standard genome sequencing and annotation.</title>
        <authorList>
            <consortium name="The Broad Institute Genomics Platform"/>
            <consortium name="The Broad Institute Genome Sequencing Center for Infectious Disease"/>
            <person name="Wu L."/>
            <person name="Ma J."/>
        </authorList>
    </citation>
    <scope>NUCLEOTIDE SEQUENCE [LARGE SCALE GENOMIC DNA]</scope>
    <source>
        <strain evidence="3">CGMCC 4.7283</strain>
    </source>
</reference>
<name>A0ABV9KFI4_9RHOB</name>
<gene>
    <name evidence="2" type="ORF">ACFO5X_10200</name>
</gene>
<evidence type="ECO:0000313" key="2">
    <source>
        <dbReference type="EMBL" id="MFC4668925.1"/>
    </source>
</evidence>
<dbReference type="Proteomes" id="UP001595973">
    <property type="component" value="Unassembled WGS sequence"/>
</dbReference>
<keyword evidence="1" id="KW-0812">Transmembrane</keyword>
<evidence type="ECO:0000256" key="1">
    <source>
        <dbReference type="SAM" id="Phobius"/>
    </source>
</evidence>
<comment type="caution">
    <text evidence="2">The sequence shown here is derived from an EMBL/GenBank/DDBJ whole genome shotgun (WGS) entry which is preliminary data.</text>
</comment>
<protein>
    <submittedName>
        <fullName evidence="2">Uncharacterized protein</fullName>
    </submittedName>
</protein>
<accession>A0ABV9KFI4</accession>
<keyword evidence="3" id="KW-1185">Reference proteome</keyword>
<sequence>MAETPEREPWHLDKRIPVATLIVLAVQFGGVVWMLATLAKTVETVSLEVDRNRMVNAAQDSAIRIIDLSVARQDQRQLGIIETLSEIKASLLRLEGKR</sequence>
<keyword evidence="1" id="KW-0472">Membrane</keyword>
<dbReference type="RefSeq" id="WP_380717318.1">
    <property type="nucleotide sequence ID" value="NZ_JBHSGI010000007.1"/>
</dbReference>
<organism evidence="2 3">
    <name type="scientific">Seohaeicola nanhaiensis</name>
    <dbReference type="NCBI Taxonomy" id="1387282"/>
    <lineage>
        <taxon>Bacteria</taxon>
        <taxon>Pseudomonadati</taxon>
        <taxon>Pseudomonadota</taxon>
        <taxon>Alphaproteobacteria</taxon>
        <taxon>Rhodobacterales</taxon>
        <taxon>Roseobacteraceae</taxon>
        <taxon>Seohaeicola</taxon>
    </lineage>
</organism>
<feature type="transmembrane region" description="Helical" evidence="1">
    <location>
        <begin position="16"/>
        <end position="36"/>
    </location>
</feature>
<dbReference type="EMBL" id="JBHSGI010000007">
    <property type="protein sequence ID" value="MFC4668925.1"/>
    <property type="molecule type" value="Genomic_DNA"/>
</dbReference>
<evidence type="ECO:0000313" key="3">
    <source>
        <dbReference type="Proteomes" id="UP001595973"/>
    </source>
</evidence>
<keyword evidence="1" id="KW-1133">Transmembrane helix</keyword>
<proteinExistence type="predicted"/>